<evidence type="ECO:0000313" key="2">
    <source>
        <dbReference type="Proteomes" id="UP001280121"/>
    </source>
</evidence>
<dbReference type="EMBL" id="JANJYI010000009">
    <property type="protein sequence ID" value="KAK2634619.1"/>
    <property type="molecule type" value="Genomic_DNA"/>
</dbReference>
<evidence type="ECO:0000313" key="1">
    <source>
        <dbReference type="EMBL" id="KAK2634619.1"/>
    </source>
</evidence>
<protein>
    <submittedName>
        <fullName evidence="1">Uncharacterized protein</fullName>
    </submittedName>
</protein>
<reference evidence="1" key="1">
    <citation type="journal article" date="2023" name="Plant J.">
        <title>Genome sequences and population genomics provide insights into the demographic history, inbreeding, and mutation load of two 'living fossil' tree species of Dipteronia.</title>
        <authorList>
            <person name="Feng Y."/>
            <person name="Comes H.P."/>
            <person name="Chen J."/>
            <person name="Zhu S."/>
            <person name="Lu R."/>
            <person name="Zhang X."/>
            <person name="Li P."/>
            <person name="Qiu J."/>
            <person name="Olsen K.M."/>
            <person name="Qiu Y."/>
        </authorList>
    </citation>
    <scope>NUCLEOTIDE SEQUENCE</scope>
    <source>
        <strain evidence="1">KIB01</strain>
    </source>
</reference>
<keyword evidence="2" id="KW-1185">Reference proteome</keyword>
<gene>
    <name evidence="1" type="ORF">Ddye_029411</name>
</gene>
<dbReference type="Proteomes" id="UP001280121">
    <property type="component" value="Unassembled WGS sequence"/>
</dbReference>
<name>A0AAD9WKJ8_9ROSI</name>
<dbReference type="AlphaFoldDB" id="A0AAD9WKJ8"/>
<sequence>MFFAYCAIFLKDYELKEEELMLPWMAESLFQQSTYIKQLKGFGEELLQAFSIIGDSLLGRFDRVGALGTYQ</sequence>
<organism evidence="1 2">
    <name type="scientific">Dipteronia dyeriana</name>
    <dbReference type="NCBI Taxonomy" id="168575"/>
    <lineage>
        <taxon>Eukaryota</taxon>
        <taxon>Viridiplantae</taxon>
        <taxon>Streptophyta</taxon>
        <taxon>Embryophyta</taxon>
        <taxon>Tracheophyta</taxon>
        <taxon>Spermatophyta</taxon>
        <taxon>Magnoliopsida</taxon>
        <taxon>eudicotyledons</taxon>
        <taxon>Gunneridae</taxon>
        <taxon>Pentapetalae</taxon>
        <taxon>rosids</taxon>
        <taxon>malvids</taxon>
        <taxon>Sapindales</taxon>
        <taxon>Sapindaceae</taxon>
        <taxon>Hippocastanoideae</taxon>
        <taxon>Acereae</taxon>
        <taxon>Dipteronia</taxon>
    </lineage>
</organism>
<comment type="caution">
    <text evidence="1">The sequence shown here is derived from an EMBL/GenBank/DDBJ whole genome shotgun (WGS) entry which is preliminary data.</text>
</comment>
<accession>A0AAD9WKJ8</accession>
<proteinExistence type="predicted"/>